<evidence type="ECO:0000313" key="2">
    <source>
        <dbReference type="EMBL" id="CAF9918194.1"/>
    </source>
</evidence>
<keyword evidence="3" id="KW-1185">Reference proteome</keyword>
<dbReference type="PROSITE" id="PS51820">
    <property type="entry name" value="PA14"/>
    <property type="match status" value="1"/>
</dbReference>
<sequence>MYSGSTFYTSSTILPDGQEEVEVVEPETTTTTSYVATTTIYTTTNTGASGQVTVLVVQPTPGMQYFGFEDPADAGSAQQPNASRFNNDAANINVQGVFPDNINFQTQEVTGLYQFPGQSAPTDASNYAVVFEGYFYGPEGTYSVTVSTATDDYGFLWTNSSAYSDWTNNNAEVTESIGGDYTQNHTFTIAPGDFLPMTILWVNVYQTGDLEFVIYPPGGGNITDTSGYFVQPFAGDNFVYHV</sequence>
<proteinExistence type="predicted"/>
<dbReference type="Pfam" id="PF10528">
    <property type="entry name" value="GLEYA"/>
    <property type="match status" value="1"/>
</dbReference>
<evidence type="ECO:0000259" key="1">
    <source>
        <dbReference type="PROSITE" id="PS51820"/>
    </source>
</evidence>
<organism evidence="2 3">
    <name type="scientific">Alectoria fallacina</name>
    <dbReference type="NCBI Taxonomy" id="1903189"/>
    <lineage>
        <taxon>Eukaryota</taxon>
        <taxon>Fungi</taxon>
        <taxon>Dikarya</taxon>
        <taxon>Ascomycota</taxon>
        <taxon>Pezizomycotina</taxon>
        <taxon>Lecanoromycetes</taxon>
        <taxon>OSLEUM clade</taxon>
        <taxon>Lecanoromycetidae</taxon>
        <taxon>Lecanorales</taxon>
        <taxon>Lecanorineae</taxon>
        <taxon>Parmeliaceae</taxon>
        <taxon>Alectoria</taxon>
    </lineage>
</organism>
<gene>
    <name evidence="2" type="ORF">ALECFALPRED_000584</name>
</gene>
<comment type="caution">
    <text evidence="2">The sequence shown here is derived from an EMBL/GenBank/DDBJ whole genome shotgun (WGS) entry which is preliminary data.</text>
</comment>
<dbReference type="Gene3D" id="2.60.120.1560">
    <property type="match status" value="1"/>
</dbReference>
<feature type="domain" description="PA14" evidence="1">
    <location>
        <begin position="75"/>
        <end position="228"/>
    </location>
</feature>
<protein>
    <recommendedName>
        <fullName evidence="1">PA14 domain-containing protein</fullName>
    </recommendedName>
</protein>
<evidence type="ECO:0000313" key="3">
    <source>
        <dbReference type="Proteomes" id="UP000664203"/>
    </source>
</evidence>
<dbReference type="InterPro" id="IPR037524">
    <property type="entry name" value="PA14/GLEYA"/>
</dbReference>
<dbReference type="EMBL" id="CAJPDR010000109">
    <property type="protein sequence ID" value="CAF9918194.1"/>
    <property type="molecule type" value="Genomic_DNA"/>
</dbReference>
<reference evidence="2" key="1">
    <citation type="submission" date="2021-03" db="EMBL/GenBank/DDBJ databases">
        <authorList>
            <person name="Tagirdzhanova G."/>
        </authorList>
    </citation>
    <scope>NUCLEOTIDE SEQUENCE</scope>
</reference>
<dbReference type="AlphaFoldDB" id="A0A8H3F716"/>
<accession>A0A8H3F716</accession>
<dbReference type="OrthoDB" id="4388755at2759"/>
<dbReference type="InterPro" id="IPR018871">
    <property type="entry name" value="GLEYA_adhesin_domain"/>
</dbReference>
<name>A0A8H3F716_9LECA</name>
<dbReference type="Proteomes" id="UP000664203">
    <property type="component" value="Unassembled WGS sequence"/>
</dbReference>